<gene>
    <name evidence="2" type="ORF">PECUL_23A005285</name>
</gene>
<proteinExistence type="predicted"/>
<accession>A0AAD1T0S7</accession>
<dbReference type="Proteomes" id="UP001295444">
    <property type="component" value="Chromosome 09"/>
</dbReference>
<sequence length="79" mass="9389">MSQKQLTPKKHALEARKWSHKTAKALALSPDSPHPHRHTSKQSHRYTNYKQPTNTQRPRHREKWVQDSQTESRVRSEKP</sequence>
<evidence type="ECO:0000313" key="3">
    <source>
        <dbReference type="Proteomes" id="UP001295444"/>
    </source>
</evidence>
<name>A0AAD1T0S7_PELCU</name>
<dbReference type="AlphaFoldDB" id="A0AAD1T0S7"/>
<evidence type="ECO:0000256" key="1">
    <source>
        <dbReference type="SAM" id="MobiDB-lite"/>
    </source>
</evidence>
<evidence type="ECO:0000313" key="2">
    <source>
        <dbReference type="EMBL" id="CAH2315742.1"/>
    </source>
</evidence>
<organism evidence="2 3">
    <name type="scientific">Pelobates cultripes</name>
    <name type="common">Western spadefoot toad</name>
    <dbReference type="NCBI Taxonomy" id="61616"/>
    <lineage>
        <taxon>Eukaryota</taxon>
        <taxon>Metazoa</taxon>
        <taxon>Chordata</taxon>
        <taxon>Craniata</taxon>
        <taxon>Vertebrata</taxon>
        <taxon>Euteleostomi</taxon>
        <taxon>Amphibia</taxon>
        <taxon>Batrachia</taxon>
        <taxon>Anura</taxon>
        <taxon>Pelobatoidea</taxon>
        <taxon>Pelobatidae</taxon>
        <taxon>Pelobates</taxon>
    </lineage>
</organism>
<feature type="compositionally biased region" description="Basic residues" evidence="1">
    <location>
        <begin position="35"/>
        <end position="44"/>
    </location>
</feature>
<protein>
    <submittedName>
        <fullName evidence="2">Uncharacterized protein</fullName>
    </submittedName>
</protein>
<feature type="non-terminal residue" evidence="2">
    <location>
        <position position="79"/>
    </location>
</feature>
<feature type="region of interest" description="Disordered" evidence="1">
    <location>
        <begin position="1"/>
        <end position="79"/>
    </location>
</feature>
<reference evidence="2" key="1">
    <citation type="submission" date="2022-03" db="EMBL/GenBank/DDBJ databases">
        <authorList>
            <person name="Alioto T."/>
            <person name="Alioto T."/>
            <person name="Gomez Garrido J."/>
        </authorList>
    </citation>
    <scope>NUCLEOTIDE SEQUENCE</scope>
</reference>
<feature type="compositionally biased region" description="Basic and acidic residues" evidence="1">
    <location>
        <begin position="70"/>
        <end position="79"/>
    </location>
</feature>
<dbReference type="EMBL" id="OW240920">
    <property type="protein sequence ID" value="CAH2315742.1"/>
    <property type="molecule type" value="Genomic_DNA"/>
</dbReference>
<feature type="compositionally biased region" description="Polar residues" evidence="1">
    <location>
        <begin position="45"/>
        <end position="56"/>
    </location>
</feature>
<keyword evidence="3" id="KW-1185">Reference proteome</keyword>